<sequence>MDDDDHDHHGNGNTPFSLALARSCGEVHLIGPACSLAQPSKAHWPTGSGRNRKPTSSSSKTKTSLSRSPGAAFLHPTLSSSAAASSPTPNSPPSLLAKGYVLVWFNPLPTANFCNNRCKLKMAGFGSLAPKTKNFVVAGGLSAFVLGVYYYTMRAVGGTDELQVAIDKFEDMKKNDAGNSSTAGS</sequence>
<dbReference type="KEGG" id="dosa:Os05g0103800"/>
<reference evidence="3 4" key="1">
    <citation type="journal article" date="2005" name="Nature">
        <title>The map-based sequence of the rice genome.</title>
        <authorList>
            <consortium name="International rice genome sequencing project (IRGSP)"/>
            <person name="Matsumoto T."/>
            <person name="Wu J."/>
            <person name="Kanamori H."/>
            <person name="Katayose Y."/>
            <person name="Fujisawa M."/>
            <person name="Namiki N."/>
            <person name="Mizuno H."/>
            <person name="Yamamoto K."/>
            <person name="Antonio B.A."/>
            <person name="Baba T."/>
            <person name="Sakata K."/>
            <person name="Nagamura Y."/>
            <person name="Aoki H."/>
            <person name="Arikawa K."/>
            <person name="Arita K."/>
            <person name="Bito T."/>
            <person name="Chiden Y."/>
            <person name="Fujitsuka N."/>
            <person name="Fukunaka R."/>
            <person name="Hamada M."/>
            <person name="Harada C."/>
            <person name="Hayashi A."/>
            <person name="Hijishita S."/>
            <person name="Honda M."/>
            <person name="Hosokawa S."/>
            <person name="Ichikawa Y."/>
            <person name="Idonuma A."/>
            <person name="Iijima M."/>
            <person name="Ikeda M."/>
            <person name="Ikeno M."/>
            <person name="Ito K."/>
            <person name="Ito S."/>
            <person name="Ito T."/>
            <person name="Ito Y."/>
            <person name="Ito Y."/>
            <person name="Iwabuchi A."/>
            <person name="Kamiya K."/>
            <person name="Karasawa W."/>
            <person name="Kurita K."/>
            <person name="Katagiri S."/>
            <person name="Kikuta A."/>
            <person name="Kobayashi H."/>
            <person name="Kobayashi N."/>
            <person name="Machita K."/>
            <person name="Maehara T."/>
            <person name="Masukawa M."/>
            <person name="Mizubayashi T."/>
            <person name="Mukai Y."/>
            <person name="Nagasaki H."/>
            <person name="Nagata Y."/>
            <person name="Naito S."/>
            <person name="Nakashima M."/>
            <person name="Nakama Y."/>
            <person name="Nakamichi Y."/>
            <person name="Nakamura M."/>
            <person name="Meguro A."/>
            <person name="Negishi M."/>
            <person name="Ohta I."/>
            <person name="Ohta T."/>
            <person name="Okamoto M."/>
            <person name="Ono N."/>
            <person name="Saji S."/>
            <person name="Sakaguchi M."/>
            <person name="Sakai K."/>
            <person name="Shibata M."/>
            <person name="Shimokawa T."/>
            <person name="Song J."/>
            <person name="Takazaki Y."/>
            <person name="Terasawa K."/>
            <person name="Tsugane M."/>
            <person name="Tsuji K."/>
            <person name="Ueda S."/>
            <person name="Waki K."/>
            <person name="Yamagata H."/>
            <person name="Yamamoto M."/>
            <person name="Yamamoto S."/>
            <person name="Yamane H."/>
            <person name="Yoshiki S."/>
            <person name="Yoshihara R."/>
            <person name="Yukawa K."/>
            <person name="Zhong H."/>
            <person name="Yano M."/>
            <person name="Yuan Q."/>
            <person name="Ouyang S."/>
            <person name="Liu J."/>
            <person name="Jones K.M."/>
            <person name="Gansberger K."/>
            <person name="Moffat K."/>
            <person name="Hill J."/>
            <person name="Bera J."/>
            <person name="Fadrosh D."/>
            <person name="Jin S."/>
            <person name="Johri S."/>
            <person name="Kim M."/>
            <person name="Overton L."/>
            <person name="Reardon M."/>
            <person name="Tsitrin T."/>
            <person name="Vuong H."/>
            <person name="Weaver B."/>
            <person name="Ciecko A."/>
            <person name="Tallon L."/>
            <person name="Jackson J."/>
            <person name="Pai G."/>
            <person name="Aken S.V."/>
            <person name="Utterback T."/>
            <person name="Reidmuller S."/>
            <person name="Feldblyum T."/>
            <person name="Hsiao J."/>
            <person name="Zismann V."/>
            <person name="Iobst S."/>
            <person name="de Vazeille A.R."/>
            <person name="Buell C.R."/>
            <person name="Ying K."/>
            <person name="Li Y."/>
            <person name="Lu T."/>
            <person name="Huang Y."/>
            <person name="Zhao Q."/>
            <person name="Feng Q."/>
            <person name="Zhang L."/>
            <person name="Zhu J."/>
            <person name="Weng Q."/>
            <person name="Mu J."/>
            <person name="Lu Y."/>
            <person name="Fan D."/>
            <person name="Liu Y."/>
            <person name="Guan J."/>
            <person name="Zhang Y."/>
            <person name="Yu S."/>
            <person name="Liu X."/>
            <person name="Zhang Y."/>
            <person name="Hong G."/>
            <person name="Han B."/>
            <person name="Choisne N."/>
            <person name="Demange N."/>
            <person name="Orjeda G."/>
            <person name="Samain S."/>
            <person name="Cattolico L."/>
            <person name="Pelletier E."/>
            <person name="Couloux A."/>
            <person name="Segurens B."/>
            <person name="Wincker P."/>
            <person name="D'Hont A."/>
            <person name="Scarpelli C."/>
            <person name="Weissenbach J."/>
            <person name="Salanoubat M."/>
            <person name="Quetier F."/>
            <person name="Yu Y."/>
            <person name="Kim H.R."/>
            <person name="Rambo T."/>
            <person name="Currie J."/>
            <person name="Collura K."/>
            <person name="Luo M."/>
            <person name="Yang T."/>
            <person name="Ammiraju J.S.S."/>
            <person name="Engler F."/>
            <person name="Soderlund C."/>
            <person name="Wing R.A."/>
            <person name="Palmer L.E."/>
            <person name="de la Bastide M."/>
            <person name="Spiegel L."/>
            <person name="Nascimento L."/>
            <person name="Zutavern T."/>
            <person name="O'Shaughnessy A."/>
            <person name="Dike S."/>
            <person name="Dedhia N."/>
            <person name="Preston R."/>
            <person name="Balija V."/>
            <person name="McCombie W.R."/>
            <person name="Chow T."/>
            <person name="Chen H."/>
            <person name="Chung M."/>
            <person name="Chen C."/>
            <person name="Shaw J."/>
            <person name="Wu H."/>
            <person name="Hsiao K."/>
            <person name="Chao Y."/>
            <person name="Chu M."/>
            <person name="Cheng C."/>
            <person name="Hour A."/>
            <person name="Lee P."/>
            <person name="Lin S."/>
            <person name="Lin Y."/>
            <person name="Liou J."/>
            <person name="Liu S."/>
            <person name="Hsing Y."/>
            <person name="Raghuvanshi S."/>
            <person name="Mohanty A."/>
            <person name="Bharti A.K."/>
            <person name="Gaur A."/>
            <person name="Gupta V."/>
            <person name="Kumar D."/>
            <person name="Ravi V."/>
            <person name="Vij S."/>
            <person name="Kapur A."/>
            <person name="Khurana P."/>
            <person name="Khurana P."/>
            <person name="Khurana J.P."/>
            <person name="Tyagi A.K."/>
            <person name="Gaikwad K."/>
            <person name="Singh A."/>
            <person name="Dalal V."/>
            <person name="Srivastava S."/>
            <person name="Dixit A."/>
            <person name="Pal A.K."/>
            <person name="Ghazi I.A."/>
            <person name="Yadav M."/>
            <person name="Pandit A."/>
            <person name="Bhargava A."/>
            <person name="Sureshbabu K."/>
            <person name="Batra K."/>
            <person name="Sharma T.R."/>
            <person name="Mohapatra T."/>
            <person name="Singh N.K."/>
            <person name="Messing J."/>
            <person name="Nelson A.B."/>
            <person name="Fuks G."/>
            <person name="Kavchok S."/>
            <person name="Keizer G."/>
            <person name="Linton E."/>
            <person name="Llaca V."/>
            <person name="Song R."/>
            <person name="Tanyolac B."/>
            <person name="Young S."/>
            <person name="Ho-Il K."/>
            <person name="Hahn J.H."/>
            <person name="Sangsakoo G."/>
            <person name="Vanavichit A."/>
            <person name="de Mattos Luiz.A.T."/>
            <person name="Zimmer P.D."/>
            <person name="Malone G."/>
            <person name="Dellagostin O."/>
            <person name="de Oliveira A.C."/>
            <person name="Bevan M."/>
            <person name="Bancroft I."/>
            <person name="Minx P."/>
            <person name="Cordum H."/>
            <person name="Wilson R."/>
            <person name="Cheng Z."/>
            <person name="Jin W."/>
            <person name="Jiang J."/>
            <person name="Leong S.A."/>
            <person name="Iwama H."/>
            <person name="Gojobori T."/>
            <person name="Itoh T."/>
            <person name="Niimura Y."/>
            <person name="Fujii Y."/>
            <person name="Habara T."/>
            <person name="Sakai H."/>
            <person name="Sato Y."/>
            <person name="Wilson G."/>
            <person name="Kumar K."/>
            <person name="McCouch S."/>
            <person name="Juretic N."/>
            <person name="Hoen D."/>
            <person name="Wright S."/>
            <person name="Bruskiewich R."/>
            <person name="Bureau T."/>
            <person name="Miyao A."/>
            <person name="Hirochika H."/>
            <person name="Nishikawa T."/>
            <person name="Kadowaki K."/>
            <person name="Sugiura M."/>
            <person name="Burr B."/>
            <person name="Sasaki T."/>
        </authorList>
    </citation>
    <scope>NUCLEOTIDE SEQUENCE [LARGE SCALE GENOMIC DNA]</scope>
    <source>
        <strain evidence="4">cv. Nipponbare</strain>
    </source>
</reference>
<accession>Q0DLG1</accession>
<gene>
    <name evidence="3" type="ordered locus">Os05g0103800</name>
</gene>
<feature type="compositionally biased region" description="Low complexity" evidence="1">
    <location>
        <begin position="54"/>
        <end position="68"/>
    </location>
</feature>
<dbReference type="Proteomes" id="UP000000763">
    <property type="component" value="Chromosome 5"/>
</dbReference>
<keyword evidence="2" id="KW-0472">Membrane</keyword>
<evidence type="ECO:0000313" key="4">
    <source>
        <dbReference type="Proteomes" id="UP000000763"/>
    </source>
</evidence>
<dbReference type="PANTHER" id="PTHR36744:SF2">
    <property type="entry name" value="CYTOCHROME OXIDASE ASSEMBLY PROTEIN"/>
    <property type="match status" value="1"/>
</dbReference>
<evidence type="ECO:0000256" key="1">
    <source>
        <dbReference type="SAM" id="MobiDB-lite"/>
    </source>
</evidence>
<evidence type="ECO:0000313" key="3">
    <source>
        <dbReference type="EMBL" id="BAF16312.2"/>
    </source>
</evidence>
<evidence type="ECO:0000256" key="2">
    <source>
        <dbReference type="SAM" id="Phobius"/>
    </source>
</evidence>
<dbReference type="PANTHER" id="PTHR36744">
    <property type="entry name" value="CYTOCHROME OXIDASE ASSEMBLY PROTEIN"/>
    <property type="match status" value="1"/>
</dbReference>
<dbReference type="EMBL" id="AP008211">
    <property type="protein sequence ID" value="BAF16312.2"/>
    <property type="molecule type" value="Genomic_DNA"/>
</dbReference>
<name>Q0DLG1_ORYSJ</name>
<organism evidence="3 4">
    <name type="scientific">Oryza sativa subsp. japonica</name>
    <name type="common">Rice</name>
    <dbReference type="NCBI Taxonomy" id="39947"/>
    <lineage>
        <taxon>Eukaryota</taxon>
        <taxon>Viridiplantae</taxon>
        <taxon>Streptophyta</taxon>
        <taxon>Embryophyta</taxon>
        <taxon>Tracheophyta</taxon>
        <taxon>Spermatophyta</taxon>
        <taxon>Magnoliopsida</taxon>
        <taxon>Liliopsida</taxon>
        <taxon>Poales</taxon>
        <taxon>Poaceae</taxon>
        <taxon>BOP clade</taxon>
        <taxon>Oryzoideae</taxon>
        <taxon>Oryzeae</taxon>
        <taxon>Oryzinae</taxon>
        <taxon>Oryza</taxon>
        <taxon>Oryza sativa</taxon>
    </lineage>
</organism>
<proteinExistence type="predicted"/>
<feature type="transmembrane region" description="Helical" evidence="2">
    <location>
        <begin position="135"/>
        <end position="152"/>
    </location>
</feature>
<dbReference type="AlphaFoldDB" id="Q0DLG1"/>
<protein>
    <submittedName>
        <fullName evidence="3">Os05g0103800 protein</fullName>
    </submittedName>
</protein>
<keyword evidence="2" id="KW-1133">Transmembrane helix</keyword>
<keyword evidence="2" id="KW-0812">Transmembrane</keyword>
<reference evidence="4" key="2">
    <citation type="journal article" date="2008" name="Nucleic Acids Res.">
        <title>The rice annotation project database (RAP-DB): 2008 update.</title>
        <authorList>
            <consortium name="The rice annotation project (RAP)"/>
        </authorList>
    </citation>
    <scope>GENOME REANNOTATION</scope>
    <source>
        <strain evidence="4">cv. Nipponbare</strain>
    </source>
</reference>
<feature type="region of interest" description="Disordered" evidence="1">
    <location>
        <begin position="40"/>
        <end position="69"/>
    </location>
</feature>